<feature type="transmembrane region" description="Helical" evidence="1">
    <location>
        <begin position="113"/>
        <end position="132"/>
    </location>
</feature>
<protein>
    <submittedName>
        <fullName evidence="2">ABC transporter permease</fullName>
    </submittedName>
</protein>
<keyword evidence="1" id="KW-1133">Transmembrane helix</keyword>
<organism evidence="2 4">
    <name type="scientific">Levilactobacillus brevis</name>
    <name type="common">Lactobacillus brevis</name>
    <dbReference type="NCBI Taxonomy" id="1580"/>
    <lineage>
        <taxon>Bacteria</taxon>
        <taxon>Bacillati</taxon>
        <taxon>Bacillota</taxon>
        <taxon>Bacilli</taxon>
        <taxon>Lactobacillales</taxon>
        <taxon>Lactobacillaceae</taxon>
        <taxon>Levilactobacillus</taxon>
    </lineage>
</organism>
<proteinExistence type="predicted"/>
<dbReference type="Proteomes" id="UP000217918">
    <property type="component" value="Unassembled WGS sequence"/>
</dbReference>
<feature type="transmembrane region" description="Helical" evidence="1">
    <location>
        <begin position="179"/>
        <end position="201"/>
    </location>
</feature>
<dbReference type="OMA" id="GASIHHW"/>
<name>A0A0D0FDY2_LEVBR</name>
<evidence type="ECO:0000313" key="4">
    <source>
        <dbReference type="Proteomes" id="UP000217918"/>
    </source>
</evidence>
<feature type="transmembrane region" description="Helical" evidence="1">
    <location>
        <begin position="213"/>
        <end position="236"/>
    </location>
</feature>
<dbReference type="RefSeq" id="WP_011667199.1">
    <property type="nucleotide sequence ID" value="NZ_BBOW01000056.1"/>
</dbReference>
<dbReference type="EMBL" id="NVYO01000001">
    <property type="protein sequence ID" value="PBQ22912.1"/>
    <property type="molecule type" value="Genomic_DNA"/>
</dbReference>
<evidence type="ECO:0000313" key="3">
    <source>
        <dbReference type="EMBL" id="QCZ52444.1"/>
    </source>
</evidence>
<feature type="transmembrane region" description="Helical" evidence="1">
    <location>
        <begin position="256"/>
        <end position="272"/>
    </location>
</feature>
<keyword evidence="1" id="KW-0812">Transmembrane</keyword>
<feature type="transmembrane region" description="Helical" evidence="1">
    <location>
        <begin position="278"/>
        <end position="295"/>
    </location>
</feature>
<evidence type="ECO:0000313" key="5">
    <source>
        <dbReference type="Proteomes" id="UP000307074"/>
    </source>
</evidence>
<accession>A0A0D0FDY2</accession>
<gene>
    <name evidence="2" type="ORF">CNR29_02305</name>
    <name evidence="3" type="ORF">UCCLBBS449_0460</name>
</gene>
<dbReference type="AlphaFoldDB" id="A0A0D0FDY2"/>
<evidence type="ECO:0000313" key="2">
    <source>
        <dbReference type="EMBL" id="PBQ22912.1"/>
    </source>
</evidence>
<sequence length="312" mass="35572">MHNQLDRLIWRRHRRLFLALGALALFANVVMVIIALSSRQTAGAHQLVGASIHHWATYKGDYFTAYSYWLIFVYWLAGLLLMNQDLKDNFNQFLFTSGFSRQRVYWTKLRQSLVVLLGISIVTIAVQYSLYWLMKPHGVSFTLAWPGLLTSWISGLAVATGLFAICWFAALIIGQTGALIVTVTGFTLSLMSVGAISQPILTNRPFSLSGSQLTWLVIGVWLIAAIILFVWGAVLYQHLSLEHNGEYLMVPRLKRPVYLVFVIYVTGIFSWGDTNWMADVVTFLITVIFGYAWLWRPRIGERLHQWRARHDG</sequence>
<feature type="transmembrane region" description="Helical" evidence="1">
    <location>
        <begin position="152"/>
        <end position="172"/>
    </location>
</feature>
<dbReference type="Proteomes" id="UP000307074">
    <property type="component" value="Chromosome"/>
</dbReference>
<dbReference type="EMBL" id="CP031198">
    <property type="protein sequence ID" value="QCZ52444.1"/>
    <property type="molecule type" value="Genomic_DNA"/>
</dbReference>
<evidence type="ECO:0000256" key="1">
    <source>
        <dbReference type="SAM" id="Phobius"/>
    </source>
</evidence>
<reference evidence="2 4" key="1">
    <citation type="submission" date="2017-09" db="EMBL/GenBank/DDBJ databases">
        <title>Genome sequence of Lactobacillus brevis D7.</title>
        <authorList>
            <person name="Kwon M.-S."/>
            <person name="Lim S.K."/>
            <person name="Choi H.-J."/>
        </authorList>
    </citation>
    <scope>NUCLEOTIDE SEQUENCE [LARGE SCALE GENOMIC DNA]</scope>
    <source>
        <strain evidence="2 4">D7</strain>
    </source>
</reference>
<feature type="transmembrane region" description="Helical" evidence="1">
    <location>
        <begin position="63"/>
        <end position="82"/>
    </location>
</feature>
<keyword evidence="1" id="KW-0472">Membrane</keyword>
<reference evidence="3 5" key="2">
    <citation type="submission" date="2018-07" db="EMBL/GenBank/DDBJ databases">
        <authorList>
            <person name="Feyereisen M."/>
        </authorList>
    </citation>
    <scope>NUCLEOTIDE SEQUENCE [LARGE SCALE GENOMIC DNA]</scope>
    <source>
        <strain evidence="3 5">UCCLBBS449</strain>
    </source>
</reference>